<dbReference type="Gene3D" id="1.10.533.10">
    <property type="entry name" value="Death Domain, Fas"/>
    <property type="match status" value="1"/>
</dbReference>
<evidence type="ECO:0000259" key="1">
    <source>
        <dbReference type="PROSITE" id="PS50824"/>
    </source>
</evidence>
<accession>A0A3B4T2J3</accession>
<reference evidence="2" key="2">
    <citation type="submission" date="2025-09" db="UniProtKB">
        <authorList>
            <consortium name="Ensembl"/>
        </authorList>
    </citation>
    <scope>IDENTIFICATION</scope>
</reference>
<dbReference type="InterPro" id="IPR011029">
    <property type="entry name" value="DEATH-like_dom_sf"/>
</dbReference>
<keyword evidence="3" id="KW-1185">Reference proteome</keyword>
<dbReference type="AlphaFoldDB" id="A0A3B4T2J3"/>
<sequence>LEKVTTDHIFSTKIEDFKRFKFFLRENDILKGRKTLRRADLEKADRLDTVDLMVQTYKRDEALEMTKDILRRINRNDLVEICSSAAEGQSQEAKY</sequence>
<dbReference type="OMA" id="VTTDHIF"/>
<evidence type="ECO:0000313" key="3">
    <source>
        <dbReference type="Proteomes" id="UP000261420"/>
    </source>
</evidence>
<dbReference type="PROSITE" id="PS50824">
    <property type="entry name" value="DAPIN"/>
    <property type="match status" value="1"/>
</dbReference>
<dbReference type="SUPFAM" id="SSF47986">
    <property type="entry name" value="DEATH domain"/>
    <property type="match status" value="1"/>
</dbReference>
<name>A0A3B4T2J3_SERDU</name>
<dbReference type="Ensembl" id="ENSSDUT00000000254.1">
    <property type="protein sequence ID" value="ENSSDUP00000000219.1"/>
    <property type="gene ID" value="ENSSDUG00000000234.1"/>
</dbReference>
<dbReference type="InterPro" id="IPR004020">
    <property type="entry name" value="DAPIN"/>
</dbReference>
<dbReference type="Proteomes" id="UP000261420">
    <property type="component" value="Unplaced"/>
</dbReference>
<evidence type="ECO:0000313" key="2">
    <source>
        <dbReference type="Ensembl" id="ENSSDUP00000000219.1"/>
    </source>
</evidence>
<reference evidence="2" key="1">
    <citation type="submission" date="2025-08" db="UniProtKB">
        <authorList>
            <consortium name="Ensembl"/>
        </authorList>
    </citation>
    <scope>IDENTIFICATION</scope>
</reference>
<proteinExistence type="predicted"/>
<dbReference type="GeneTree" id="ENSGT01120000274337"/>
<dbReference type="Pfam" id="PF02758">
    <property type="entry name" value="PYRIN"/>
    <property type="match status" value="1"/>
</dbReference>
<dbReference type="SMART" id="SM01289">
    <property type="entry name" value="PYRIN"/>
    <property type="match status" value="1"/>
</dbReference>
<protein>
    <recommendedName>
        <fullName evidence="1">Pyrin domain-containing protein</fullName>
    </recommendedName>
</protein>
<feature type="domain" description="Pyrin" evidence="1">
    <location>
        <begin position="15"/>
        <end position="91"/>
    </location>
</feature>
<organism evidence="2 3">
    <name type="scientific">Seriola dumerili</name>
    <name type="common">Greater amberjack</name>
    <name type="synonym">Caranx dumerili</name>
    <dbReference type="NCBI Taxonomy" id="41447"/>
    <lineage>
        <taxon>Eukaryota</taxon>
        <taxon>Metazoa</taxon>
        <taxon>Chordata</taxon>
        <taxon>Craniata</taxon>
        <taxon>Vertebrata</taxon>
        <taxon>Euteleostomi</taxon>
        <taxon>Actinopterygii</taxon>
        <taxon>Neopterygii</taxon>
        <taxon>Teleostei</taxon>
        <taxon>Neoteleostei</taxon>
        <taxon>Acanthomorphata</taxon>
        <taxon>Carangaria</taxon>
        <taxon>Carangiformes</taxon>
        <taxon>Carangidae</taxon>
        <taxon>Seriola</taxon>
    </lineage>
</organism>